<dbReference type="EMBL" id="MF768985">
    <property type="protein sequence ID" value="ATU83632.1"/>
    <property type="molecule type" value="Genomic_DNA"/>
</dbReference>
<accession>A0A2D3I5H1</accession>
<name>A0A2D3I5H1_9VIRU</name>
<sequence length="104" mass="11820">MFLLQLFCTSLYTLRRCKGGSCHRLHCSWSTGTPLRTCRWGFLQSLPWVAEGGMFLLHLDPLRGPILDVFYWGDGTCMGSRSVVLCILDHVQIQLFSSSKHSLQ</sequence>
<protein>
    <submittedName>
        <fullName evidence="1">ORF1215</fullName>
    </submittedName>
</protein>
<evidence type="ECO:0000313" key="1">
    <source>
        <dbReference type="EMBL" id="ATU83632.1"/>
    </source>
</evidence>
<organism evidence="1">
    <name type="scientific">White spot syndrome virus</name>
    <dbReference type="NCBI Taxonomy" id="342409"/>
    <lineage>
        <taxon>Viruses</taxon>
        <taxon>Viruses incertae sedis</taxon>
        <taxon>Naldaviricetes</taxon>
        <taxon>Nimaviridae</taxon>
        <taxon>Whispovirus</taxon>
    </lineage>
</organism>
<reference evidence="1" key="1">
    <citation type="journal article" date="2018" name="Aquaculture">
        <title>Complete genome sequence of a white spot syndrome virus associated with a disease incursion in Australia.</title>
        <authorList>
            <person name="Oakey J."/>
            <person name="Smith C.S."/>
        </authorList>
    </citation>
    <scope>NUCLEOTIDE SEQUENCE [LARGE SCALE GENOMIC DNA]</scope>
    <source>
        <strain evidence="1">WSSV-AU</strain>
    </source>
</reference>
<dbReference type="Proteomes" id="UP000267516">
    <property type="component" value="Segment"/>
</dbReference>
<proteinExistence type="predicted"/>